<dbReference type="EMBL" id="UINC01073966">
    <property type="protein sequence ID" value="SVC10733.1"/>
    <property type="molecule type" value="Genomic_DNA"/>
</dbReference>
<accession>A0A382JHU6</accession>
<protein>
    <submittedName>
        <fullName evidence="1">Uncharacterized protein</fullName>
    </submittedName>
</protein>
<name>A0A382JHU6_9ZZZZ</name>
<feature type="non-terminal residue" evidence="1">
    <location>
        <position position="101"/>
    </location>
</feature>
<dbReference type="AlphaFoldDB" id="A0A382JHU6"/>
<gene>
    <name evidence="1" type="ORF">METZ01_LOCUS263587</name>
</gene>
<reference evidence="1" key="1">
    <citation type="submission" date="2018-05" db="EMBL/GenBank/DDBJ databases">
        <authorList>
            <person name="Lanie J.A."/>
            <person name="Ng W.-L."/>
            <person name="Kazmierczak K.M."/>
            <person name="Andrzejewski T.M."/>
            <person name="Davidsen T.M."/>
            <person name="Wayne K.J."/>
            <person name="Tettelin H."/>
            <person name="Glass J.I."/>
            <person name="Rusch D."/>
            <person name="Podicherti R."/>
            <person name="Tsui H.-C.T."/>
            <person name="Winkler M.E."/>
        </authorList>
    </citation>
    <scope>NUCLEOTIDE SEQUENCE</scope>
</reference>
<organism evidence="1">
    <name type="scientific">marine metagenome</name>
    <dbReference type="NCBI Taxonomy" id="408172"/>
    <lineage>
        <taxon>unclassified sequences</taxon>
        <taxon>metagenomes</taxon>
        <taxon>ecological metagenomes</taxon>
    </lineage>
</organism>
<sequence>MALNKSLPMRQVGITPPVGPKADSGKLDCGHLTLYLVAGSQRLLVENLNWQVSVPLDEGRESSLRLIHHLDFVEPCQDLFPEDPQLKFSQAISHAAMDTET</sequence>
<proteinExistence type="predicted"/>
<evidence type="ECO:0000313" key="1">
    <source>
        <dbReference type="EMBL" id="SVC10733.1"/>
    </source>
</evidence>